<dbReference type="CDD" id="cd05262">
    <property type="entry name" value="SDR_a7"/>
    <property type="match status" value="1"/>
</dbReference>
<name>A0A5N7CJW1_PETAA</name>
<protein>
    <submittedName>
        <fullName evidence="2">NAD(P)-binding protein</fullName>
    </submittedName>
</protein>
<gene>
    <name evidence="2" type="ORF">BDV23DRAFT_190487</name>
</gene>
<dbReference type="SUPFAM" id="SSF51735">
    <property type="entry name" value="NAD(P)-binding Rossmann-fold domains"/>
    <property type="match status" value="1"/>
</dbReference>
<evidence type="ECO:0000259" key="1">
    <source>
        <dbReference type="Pfam" id="PF01370"/>
    </source>
</evidence>
<dbReference type="GO" id="GO:0005737">
    <property type="term" value="C:cytoplasm"/>
    <property type="evidence" value="ECO:0007669"/>
    <property type="project" value="TreeGrafter"/>
</dbReference>
<dbReference type="InterPro" id="IPR036291">
    <property type="entry name" value="NAD(P)-bd_dom_sf"/>
</dbReference>
<dbReference type="EMBL" id="ML735224">
    <property type="protein sequence ID" value="KAE8394395.1"/>
    <property type="molecule type" value="Genomic_DNA"/>
</dbReference>
<reference evidence="2" key="1">
    <citation type="submission" date="2019-04" db="EMBL/GenBank/DDBJ databases">
        <title>Friends and foes A comparative genomics studyof 23 Aspergillus species from section Flavi.</title>
        <authorList>
            <consortium name="DOE Joint Genome Institute"/>
            <person name="Kjaerbolling I."/>
            <person name="Vesth T."/>
            <person name="Frisvad J.C."/>
            <person name="Nybo J.L."/>
            <person name="Theobald S."/>
            <person name="Kildgaard S."/>
            <person name="Isbrandt T."/>
            <person name="Kuo A."/>
            <person name="Sato A."/>
            <person name="Lyhne E.K."/>
            <person name="Kogle M.E."/>
            <person name="Wiebenga A."/>
            <person name="Kun R.S."/>
            <person name="Lubbers R.J."/>
            <person name="Makela M.R."/>
            <person name="Barry K."/>
            <person name="Chovatia M."/>
            <person name="Clum A."/>
            <person name="Daum C."/>
            <person name="Haridas S."/>
            <person name="He G."/>
            <person name="LaButti K."/>
            <person name="Lipzen A."/>
            <person name="Mondo S."/>
            <person name="Riley R."/>
            <person name="Salamov A."/>
            <person name="Simmons B.A."/>
            <person name="Magnuson J.K."/>
            <person name="Henrissat B."/>
            <person name="Mortensen U.H."/>
            <person name="Larsen T.O."/>
            <person name="Devries R.P."/>
            <person name="Grigoriev I.V."/>
            <person name="Machida M."/>
            <person name="Baker S.E."/>
            <person name="Andersen M.R."/>
        </authorList>
    </citation>
    <scope>NUCLEOTIDE SEQUENCE [LARGE SCALE GENOMIC DNA]</scope>
    <source>
        <strain evidence="2">IBT 14317</strain>
    </source>
</reference>
<dbReference type="Pfam" id="PF01370">
    <property type="entry name" value="Epimerase"/>
    <property type="match status" value="1"/>
</dbReference>
<dbReference type="OrthoDB" id="10262413at2759"/>
<feature type="domain" description="NAD-dependent epimerase/dehydratase" evidence="1">
    <location>
        <begin position="7"/>
        <end position="227"/>
    </location>
</feature>
<dbReference type="GO" id="GO:0004029">
    <property type="term" value="F:aldehyde dehydrogenase (NAD+) activity"/>
    <property type="evidence" value="ECO:0007669"/>
    <property type="project" value="TreeGrafter"/>
</dbReference>
<sequence>MSTPKKVFITGATGYIGRVVTEQAVQAGHTVRALSRRETGDELLKGLGATPVRGTLTDFPVLVRESQAADIILHLAFDHDWSKPYEQHLKLEKDAIDALAGALIGTDKPLVTTSGTAIVAPDPAGGETDETSPLPEKPIIPRHLAEEHTLAYAKQGVRVTVIRLPQYVYGRQTTHGFAAELIKLAAKSGESLYVGDGEYCASNIYVDDAASLYLLVAEHGKAGEVFNGTGNTDTTYKALAGAIGKVLAVPVKSISEEVAQAKWGSFLSAFVTVRNRASNRKAIERLGWKPVGPSLLEELESGSYVPVAEKFKKEAAIGNL</sequence>
<dbReference type="InterPro" id="IPR001509">
    <property type="entry name" value="Epimerase_deHydtase"/>
</dbReference>
<dbReference type="Gene3D" id="3.40.50.720">
    <property type="entry name" value="NAD(P)-binding Rossmann-like Domain"/>
    <property type="match status" value="1"/>
</dbReference>
<dbReference type="PANTHER" id="PTHR48079">
    <property type="entry name" value="PROTEIN YEEZ"/>
    <property type="match status" value="1"/>
</dbReference>
<accession>A0A5N7CJW1</accession>
<organism evidence="2">
    <name type="scientific">Petromyces alliaceus</name>
    <name type="common">Aspergillus alliaceus</name>
    <dbReference type="NCBI Taxonomy" id="209559"/>
    <lineage>
        <taxon>Eukaryota</taxon>
        <taxon>Fungi</taxon>
        <taxon>Dikarya</taxon>
        <taxon>Ascomycota</taxon>
        <taxon>Pezizomycotina</taxon>
        <taxon>Eurotiomycetes</taxon>
        <taxon>Eurotiomycetidae</taxon>
        <taxon>Eurotiales</taxon>
        <taxon>Aspergillaceae</taxon>
        <taxon>Aspergillus</taxon>
        <taxon>Aspergillus subgen. Circumdati</taxon>
    </lineage>
</organism>
<dbReference type="Proteomes" id="UP000326877">
    <property type="component" value="Unassembled WGS sequence"/>
</dbReference>
<dbReference type="PANTHER" id="PTHR48079:SF5">
    <property type="entry name" value="DEPENDENT EPIMERASE_DEHYDRATASE, PUTATIVE (AFU_ORTHOLOGUE AFUA_7G00180)-RELATED"/>
    <property type="match status" value="1"/>
</dbReference>
<evidence type="ECO:0000313" key="2">
    <source>
        <dbReference type="EMBL" id="KAE8394395.1"/>
    </source>
</evidence>
<proteinExistence type="predicted"/>
<dbReference type="AlphaFoldDB" id="A0A5N7CJW1"/>
<dbReference type="InterPro" id="IPR051783">
    <property type="entry name" value="NAD(P)-dependent_oxidoreduct"/>
</dbReference>